<keyword evidence="2" id="KW-0732">Signal</keyword>
<evidence type="ECO:0000256" key="2">
    <source>
        <dbReference type="SAM" id="SignalP"/>
    </source>
</evidence>
<feature type="compositionally biased region" description="Polar residues" evidence="1">
    <location>
        <begin position="62"/>
        <end position="82"/>
    </location>
</feature>
<protein>
    <submittedName>
        <fullName evidence="3">Uncharacterized protein</fullName>
    </submittedName>
</protein>
<keyword evidence="4" id="KW-1185">Reference proteome</keyword>
<evidence type="ECO:0000313" key="3">
    <source>
        <dbReference type="EMBL" id="MCF3937192.1"/>
    </source>
</evidence>
<feature type="signal peptide" evidence="2">
    <location>
        <begin position="1"/>
        <end position="36"/>
    </location>
</feature>
<accession>A0ABS9DEZ0</accession>
<dbReference type="EMBL" id="JAKGCU010000001">
    <property type="protein sequence ID" value="MCF3937192.1"/>
    <property type="molecule type" value="Genomic_DNA"/>
</dbReference>
<proteinExistence type="predicted"/>
<dbReference type="Proteomes" id="UP001108089">
    <property type="component" value="Unassembled WGS sequence"/>
</dbReference>
<comment type="caution">
    <text evidence="3">The sequence shown here is derived from an EMBL/GenBank/DDBJ whole genome shotgun (WGS) entry which is preliminary data.</text>
</comment>
<reference evidence="3" key="1">
    <citation type="submission" date="2022-01" db="EMBL/GenBank/DDBJ databases">
        <title>Gordonia xiamenensis sp. nov., isolated from surface seawater in Xiamen.</title>
        <authorList>
            <person name="He Y.F."/>
        </authorList>
    </citation>
    <scope>NUCLEOTIDE SEQUENCE</scope>
    <source>
        <strain evidence="3">GW1C4-4</strain>
    </source>
</reference>
<dbReference type="RefSeq" id="WP_235721797.1">
    <property type="nucleotide sequence ID" value="NZ_JAKGCU010000001.1"/>
</dbReference>
<name>A0ABS9DEZ0_9ACTN</name>
<feature type="region of interest" description="Disordered" evidence="1">
    <location>
        <begin position="42"/>
        <end position="82"/>
    </location>
</feature>
<gene>
    <name evidence="3" type="ORF">L1892_02195</name>
</gene>
<organism evidence="3 4">
    <name type="scientific">Gordonia tangerina</name>
    <dbReference type="NCBI Taxonomy" id="2911060"/>
    <lineage>
        <taxon>Bacteria</taxon>
        <taxon>Bacillati</taxon>
        <taxon>Actinomycetota</taxon>
        <taxon>Actinomycetes</taxon>
        <taxon>Mycobacteriales</taxon>
        <taxon>Gordoniaceae</taxon>
        <taxon>Gordonia</taxon>
    </lineage>
</organism>
<evidence type="ECO:0000313" key="4">
    <source>
        <dbReference type="Proteomes" id="UP001108089"/>
    </source>
</evidence>
<feature type="chain" id="PRO_5047095899" evidence="2">
    <location>
        <begin position="37"/>
        <end position="82"/>
    </location>
</feature>
<evidence type="ECO:0000256" key="1">
    <source>
        <dbReference type="SAM" id="MobiDB-lite"/>
    </source>
</evidence>
<sequence length="82" mass="8298">MNTLSTRRAAQISATLAIAATAAIGVGTLAANPARAQVNPGNYTLSQNGMRTPGTWHIGSGTLRNNLPPSLVGSSASNPVQN</sequence>